<sequence length="698" mass="75296">MNAAIETRCLEFSYVDGTKALVEMNIAIPAGKRVAFLGPNGAGKTTLFLHFNGLIKPDQGKVYVAGQEVRYDRASLLEVRKKVGIVFQDPDTQLFSSSVRQEISFGPLNLGLSKDVTEKLVRQAMEDTGIVNLQDKPTHFLSYGQKKRVAIADILAMQPEVLICDEPTAWLDVKHARHVMEILTRCNGRGVTVIISTHDVEMAYSWADYIFVMKDGRVIGEGAPLEIFDDAELLKDAELARPLLYVLSGELVAKGCCDEGAPAKSVQELMKRIRDLNNCSPMSSGGNSYRWHKGKLLRRGYTTGTSAAAAGRAAVLVLKGEHPEQVEVLLPEGNYLNIEIAGIERCGNEAKAWVIKDGGDDPDITDGARIEVTARFLEEGIVIRGGKGVGVATKPGLAVPPGQAAINPVPLQMIRENVAAVLPPDSGAEITISVPEGERLAKKTMNPQLGVVGGISILGTTGIVEPMSEEAFKMALIPQLEIAKCAGCDLLLLTPGRRGVRCLVENLGAPAEAVIMTSNFVGFILEECLRQGFRRLILWGHAGKMVKVAAGVFHTHNRVADGRAEVVAALAGARGAGSDLIKEILETPTVEGMIPILKRAGLEIVWRDLAERASRRAVTYLREDQQLDASTDQVAPADEKNRDRCQLPTSDLRPPTSVLQVGTVIIAADQSLLGCDRTAVNLLSEAGWQLRAGCMVGN</sequence>
<dbReference type="SUPFAM" id="SSF52540">
    <property type="entry name" value="P-loop containing nucleoside triphosphate hydrolases"/>
    <property type="match status" value="1"/>
</dbReference>
<protein>
    <recommendedName>
        <fullName evidence="14">Cobalt-precorrin-5B C(1)-methyltransferase</fullName>
        <ecNumber evidence="14">2.1.1.195</ecNumber>
    </recommendedName>
    <alternativeName>
        <fullName evidence="14">Cobalt-precorrin-6A synthase</fullName>
    </alternativeName>
</protein>
<reference evidence="18" key="1">
    <citation type="submission" date="2015-01" db="EMBL/GenBank/DDBJ databases">
        <authorList>
            <person name="Manzoor Shahid"/>
            <person name="Zubair Saima"/>
        </authorList>
    </citation>
    <scope>NUCLEOTIDE SEQUENCE [LARGE SCALE GENOMIC DNA]</scope>
    <source>
        <strain evidence="18">Sp3</strain>
    </source>
</reference>
<dbReference type="InterPro" id="IPR015856">
    <property type="entry name" value="ABC_transpr_CbiO/EcfA_su"/>
</dbReference>
<dbReference type="GO" id="GO:0022857">
    <property type="term" value="F:transmembrane transporter activity"/>
    <property type="evidence" value="ECO:0007669"/>
    <property type="project" value="UniProtKB-ARBA"/>
</dbReference>
<dbReference type="InterPro" id="IPR036074">
    <property type="entry name" value="CbiD_sf"/>
</dbReference>
<evidence type="ECO:0000256" key="8">
    <source>
        <dbReference type="ARBA" id="ARBA00022691"/>
    </source>
</evidence>
<dbReference type="FunFam" id="3.40.50.300:FF:000224">
    <property type="entry name" value="Energy-coupling factor transporter ATP-binding protein EcfA"/>
    <property type="match status" value="1"/>
</dbReference>
<keyword evidence="4" id="KW-1003">Cell membrane</keyword>
<dbReference type="NCBIfam" id="TIGR00312">
    <property type="entry name" value="cbiD"/>
    <property type="match status" value="1"/>
</dbReference>
<evidence type="ECO:0000256" key="10">
    <source>
        <dbReference type="ARBA" id="ARBA00022840"/>
    </source>
</evidence>
<dbReference type="GO" id="GO:0006824">
    <property type="term" value="P:cobalt ion transport"/>
    <property type="evidence" value="ECO:0007669"/>
    <property type="project" value="InterPro"/>
</dbReference>
<dbReference type="GO" id="GO:0032259">
    <property type="term" value="P:methylation"/>
    <property type="evidence" value="ECO:0007669"/>
    <property type="project" value="UniProtKB-KW"/>
</dbReference>
<comment type="similarity">
    <text evidence="2">Belongs to the ABC transporter superfamily.</text>
</comment>
<evidence type="ECO:0000256" key="6">
    <source>
        <dbReference type="ARBA" id="ARBA00022603"/>
    </source>
</evidence>
<comment type="similarity">
    <text evidence="14">Belongs to the CbiD family.</text>
</comment>
<dbReference type="PANTHER" id="PTHR35863:SF1">
    <property type="entry name" value="COBALT-PRECORRIN-5B C(1)-METHYLTRANSFERASE"/>
    <property type="match status" value="1"/>
</dbReference>
<dbReference type="PANTHER" id="PTHR35863">
    <property type="entry name" value="COBALT-PRECORRIN-5B C(1)-METHYLTRANSFERASE"/>
    <property type="match status" value="1"/>
</dbReference>
<feature type="domain" description="ABC transporter" evidence="16">
    <location>
        <begin position="5"/>
        <end position="240"/>
    </location>
</feature>
<keyword evidence="3" id="KW-0813">Transport</keyword>
<keyword evidence="18" id="KW-1185">Reference proteome</keyword>
<keyword evidence="5 14" id="KW-0169">Cobalamin biosynthesis</keyword>
<keyword evidence="9" id="KW-0547">Nucleotide-binding</keyword>
<dbReference type="PROSITE" id="PS50893">
    <property type="entry name" value="ABC_TRANSPORTER_2"/>
    <property type="match status" value="1"/>
</dbReference>
<comment type="subcellular location">
    <subcellularLocation>
        <location evidence="1">Cell membrane</location>
        <topology evidence="1">Peripheral membrane protein</topology>
    </subcellularLocation>
</comment>
<dbReference type="InterPro" id="IPR027417">
    <property type="entry name" value="P-loop_NTPase"/>
</dbReference>
<evidence type="ECO:0000313" key="18">
    <source>
        <dbReference type="Proteomes" id="UP000046155"/>
    </source>
</evidence>
<dbReference type="UniPathway" id="UPA00148">
    <property type="reaction ID" value="UER00227"/>
</dbReference>
<dbReference type="SUPFAM" id="SSF111342">
    <property type="entry name" value="CbiD-like"/>
    <property type="match status" value="1"/>
</dbReference>
<dbReference type="GO" id="GO:0005524">
    <property type="term" value="F:ATP binding"/>
    <property type="evidence" value="ECO:0007669"/>
    <property type="project" value="UniProtKB-KW"/>
</dbReference>
<evidence type="ECO:0000256" key="5">
    <source>
        <dbReference type="ARBA" id="ARBA00022573"/>
    </source>
</evidence>
<evidence type="ECO:0000259" key="16">
    <source>
        <dbReference type="PROSITE" id="PS50893"/>
    </source>
</evidence>
<proteinExistence type="inferred from homology"/>
<dbReference type="InterPro" id="IPR003439">
    <property type="entry name" value="ABC_transporter-like_ATP-bd"/>
</dbReference>
<dbReference type="InterPro" id="IPR017871">
    <property type="entry name" value="ABC_transporter-like_CS"/>
</dbReference>
<dbReference type="EMBL" id="CDRZ01000279">
    <property type="protein sequence ID" value="CEO90264.1"/>
    <property type="molecule type" value="Genomic_DNA"/>
</dbReference>
<evidence type="ECO:0000256" key="13">
    <source>
        <dbReference type="ARBA" id="ARBA00025157"/>
    </source>
</evidence>
<dbReference type="Pfam" id="PF00005">
    <property type="entry name" value="ABC_tran"/>
    <property type="match status" value="1"/>
</dbReference>
<feature type="region of interest" description="Disordered" evidence="15">
    <location>
        <begin position="629"/>
        <end position="652"/>
    </location>
</feature>
<evidence type="ECO:0000256" key="3">
    <source>
        <dbReference type="ARBA" id="ARBA00022448"/>
    </source>
</evidence>
<dbReference type="Gene3D" id="3.40.50.300">
    <property type="entry name" value="P-loop containing nucleotide triphosphate hydrolases"/>
    <property type="match status" value="1"/>
</dbReference>
<keyword evidence="10" id="KW-0067">ATP-binding</keyword>
<evidence type="ECO:0000256" key="4">
    <source>
        <dbReference type="ARBA" id="ARBA00022475"/>
    </source>
</evidence>
<comment type="catalytic activity">
    <reaction evidence="14">
        <text>Co-precorrin-5B + S-adenosyl-L-methionine = Co-precorrin-6A + S-adenosyl-L-homocysteine</text>
        <dbReference type="Rhea" id="RHEA:26285"/>
        <dbReference type="ChEBI" id="CHEBI:57856"/>
        <dbReference type="ChEBI" id="CHEBI:59789"/>
        <dbReference type="ChEBI" id="CHEBI:60063"/>
        <dbReference type="ChEBI" id="CHEBI:60064"/>
        <dbReference type="EC" id="2.1.1.195"/>
    </reaction>
</comment>
<dbReference type="GO" id="GO:0016887">
    <property type="term" value="F:ATP hydrolysis activity"/>
    <property type="evidence" value="ECO:0007669"/>
    <property type="project" value="InterPro"/>
</dbReference>
<evidence type="ECO:0000256" key="9">
    <source>
        <dbReference type="ARBA" id="ARBA00022741"/>
    </source>
</evidence>
<keyword evidence="6 14" id="KW-0489">Methyltransferase</keyword>
<gene>
    <name evidence="14 17" type="primary">cbiD</name>
    <name evidence="17" type="ORF">SSCH_790009</name>
</gene>
<evidence type="ECO:0000313" key="17">
    <source>
        <dbReference type="EMBL" id="CEO90264.1"/>
    </source>
</evidence>
<evidence type="ECO:0000256" key="14">
    <source>
        <dbReference type="HAMAP-Rule" id="MF_00787"/>
    </source>
</evidence>
<dbReference type="InterPro" id="IPR003593">
    <property type="entry name" value="AAA+_ATPase"/>
</dbReference>
<dbReference type="EC" id="2.1.1.195" evidence="14"/>
<evidence type="ECO:0000256" key="2">
    <source>
        <dbReference type="ARBA" id="ARBA00005417"/>
    </source>
</evidence>
<dbReference type="GO" id="GO:0005886">
    <property type="term" value="C:plasma membrane"/>
    <property type="evidence" value="ECO:0007669"/>
    <property type="project" value="UniProtKB-SubCell"/>
</dbReference>
<keyword evidence="12" id="KW-0472">Membrane</keyword>
<dbReference type="Pfam" id="PF01888">
    <property type="entry name" value="CbiD"/>
    <property type="match status" value="1"/>
</dbReference>
<evidence type="ECO:0000256" key="15">
    <source>
        <dbReference type="SAM" id="MobiDB-lite"/>
    </source>
</evidence>
<dbReference type="SMART" id="SM00382">
    <property type="entry name" value="AAA"/>
    <property type="match status" value="1"/>
</dbReference>
<dbReference type="InterPro" id="IPR002748">
    <property type="entry name" value="CbiD"/>
</dbReference>
<dbReference type="NCBIfam" id="TIGR01166">
    <property type="entry name" value="cbiO"/>
    <property type="match status" value="1"/>
</dbReference>
<dbReference type="PROSITE" id="PS00211">
    <property type="entry name" value="ABC_TRANSPORTER_1"/>
    <property type="match status" value="1"/>
</dbReference>
<evidence type="ECO:0000256" key="1">
    <source>
        <dbReference type="ARBA" id="ARBA00004202"/>
    </source>
</evidence>
<organism evidence="17 18">
    <name type="scientific">Syntrophaceticus schinkii</name>
    <dbReference type="NCBI Taxonomy" id="499207"/>
    <lineage>
        <taxon>Bacteria</taxon>
        <taxon>Bacillati</taxon>
        <taxon>Bacillota</taxon>
        <taxon>Clostridia</taxon>
        <taxon>Thermoanaerobacterales</taxon>
        <taxon>Thermoanaerobacterales Family III. Incertae Sedis</taxon>
        <taxon>Syntrophaceticus</taxon>
    </lineage>
</organism>
<dbReference type="Gene3D" id="3.30.2110.10">
    <property type="entry name" value="CbiD-like"/>
    <property type="match status" value="1"/>
</dbReference>
<dbReference type="Proteomes" id="UP000046155">
    <property type="component" value="Unassembled WGS sequence"/>
</dbReference>
<dbReference type="InterPro" id="IPR005876">
    <property type="entry name" value="Co_trans_ATP-bd"/>
</dbReference>
<dbReference type="HAMAP" id="MF_00787">
    <property type="entry name" value="CbiD"/>
    <property type="match status" value="1"/>
</dbReference>
<keyword evidence="7 14" id="KW-0808">Transferase</keyword>
<dbReference type="CDD" id="cd03225">
    <property type="entry name" value="ABC_cobalt_CbiO_domain1"/>
    <property type="match status" value="1"/>
</dbReference>
<evidence type="ECO:0000256" key="7">
    <source>
        <dbReference type="ARBA" id="ARBA00022679"/>
    </source>
</evidence>
<comment type="function">
    <text evidence="14">Catalyzes the methylation of C-1 in cobalt-precorrin-5B to form cobalt-precorrin-6A.</text>
</comment>
<accession>A0A0B7MI42</accession>
<evidence type="ECO:0000256" key="12">
    <source>
        <dbReference type="ARBA" id="ARBA00023136"/>
    </source>
</evidence>
<comment type="pathway">
    <text evidence="14">Cofactor biosynthesis; adenosylcobalamin biosynthesis; cob(II)yrinate a,c-diamide from sirohydrochlorin (anaerobic route): step 6/10.</text>
</comment>
<dbReference type="GO" id="GO:0043780">
    <property type="term" value="F:cobalt-precorrin-5B C1-methyltransferase activity"/>
    <property type="evidence" value="ECO:0007669"/>
    <property type="project" value="RHEA"/>
</dbReference>
<dbReference type="GO" id="GO:0019251">
    <property type="term" value="P:anaerobic cobalamin biosynthetic process"/>
    <property type="evidence" value="ECO:0007669"/>
    <property type="project" value="UniProtKB-UniRule"/>
</dbReference>
<keyword evidence="11" id="KW-1278">Translocase</keyword>
<dbReference type="AlphaFoldDB" id="A0A0B7MI42"/>
<name>A0A0B7MI42_9FIRM</name>
<dbReference type="RefSeq" id="WP_232294498.1">
    <property type="nucleotide sequence ID" value="NZ_CDRZ01000279.1"/>
</dbReference>
<evidence type="ECO:0000256" key="11">
    <source>
        <dbReference type="ARBA" id="ARBA00022967"/>
    </source>
</evidence>
<keyword evidence="8 14" id="KW-0949">S-adenosyl-L-methionine</keyword>
<comment type="function">
    <text evidence="13">Probably part of an ABC transporter complex. Responsible for energy coupling to the transport system.</text>
</comment>